<feature type="domain" description="InsA N-terminal zinc ribbon" evidence="1">
    <location>
        <begin position="8"/>
        <end position="39"/>
    </location>
</feature>
<dbReference type="GO" id="GO:0006313">
    <property type="term" value="P:DNA transposition"/>
    <property type="evidence" value="ECO:0007669"/>
    <property type="project" value="InterPro"/>
</dbReference>
<evidence type="ECO:0000313" key="3">
    <source>
        <dbReference type="Proteomes" id="UP000240957"/>
    </source>
</evidence>
<gene>
    <name evidence="2" type="ORF">C9E89_013605</name>
</gene>
<comment type="caution">
    <text evidence="2">The sequence shown here is derived from an EMBL/GenBank/DDBJ whole genome shotgun (WGS) entry which is preliminary data.</text>
</comment>
<proteinExistence type="predicted"/>
<dbReference type="Proteomes" id="UP000240957">
    <property type="component" value="Unassembled WGS sequence"/>
</dbReference>
<dbReference type="AlphaFoldDB" id="A0A371YNI5"/>
<organism evidence="2 3">
    <name type="scientific">Acinetobacter sichuanensis</name>
    <dbReference type="NCBI Taxonomy" id="2136183"/>
    <lineage>
        <taxon>Bacteria</taxon>
        <taxon>Pseudomonadati</taxon>
        <taxon>Pseudomonadota</taxon>
        <taxon>Gammaproteobacteria</taxon>
        <taxon>Moraxellales</taxon>
        <taxon>Moraxellaceae</taxon>
        <taxon>Acinetobacter</taxon>
    </lineage>
</organism>
<accession>A0A371YNI5</accession>
<dbReference type="Pfam" id="PF03811">
    <property type="entry name" value="Zn_ribbon_InsA"/>
    <property type="match status" value="1"/>
</dbReference>
<dbReference type="InterPro" id="IPR003220">
    <property type="entry name" value="InsA_N_dom_Znf"/>
</dbReference>
<sequence>MFKCVKISIELHCPQCQGKSIKKNGIKRDGKQNYRCKECNDNLLMTII</sequence>
<protein>
    <submittedName>
        <fullName evidence="2">IS1 family transposase</fullName>
    </submittedName>
</protein>
<dbReference type="OrthoDB" id="9783238at2"/>
<name>A0A371YNI5_9GAMM</name>
<evidence type="ECO:0000259" key="1">
    <source>
        <dbReference type="Pfam" id="PF03811"/>
    </source>
</evidence>
<reference evidence="2 3" key="1">
    <citation type="submission" date="2018-08" db="EMBL/GenBank/DDBJ databases">
        <title>The draft genome of Acinetobacter sichuanensis strain WCHAc060041.</title>
        <authorList>
            <person name="Qin J."/>
            <person name="Feng Y."/>
            <person name="Zong Z."/>
        </authorList>
    </citation>
    <scope>NUCLEOTIDE SEQUENCE [LARGE SCALE GENOMIC DNA]</scope>
    <source>
        <strain evidence="2 3">WCHAc060041</strain>
    </source>
</reference>
<evidence type="ECO:0000313" key="2">
    <source>
        <dbReference type="EMBL" id="RFC83035.1"/>
    </source>
</evidence>
<dbReference type="EMBL" id="PYIX02000023">
    <property type="protein sequence ID" value="RFC83035.1"/>
    <property type="molecule type" value="Genomic_DNA"/>
</dbReference>